<accession>A0A1C7LZG6</accession>
<proteinExistence type="predicted"/>
<protein>
    <submittedName>
        <fullName evidence="1">Uncharacterized protein</fullName>
    </submittedName>
</protein>
<dbReference type="Proteomes" id="UP000092993">
    <property type="component" value="Unassembled WGS sequence"/>
</dbReference>
<sequence>MGTTSTVLLKESAHIAYERRGLAGKTAENVIFWRCRSGKKVKFNALCKQESTDAQVILSGLLQFLAETRLPRLWVKILKESSFGHLHRYWPFVYTRSRIPGQYSTTLTSTAREDQVGISMWERLQTLGGDVGIALLLDIYSSKIQHYWTLNIRCCELAESQPSSLHAGGWLVPSPFQSFLRQPLPESS</sequence>
<evidence type="ECO:0000313" key="1">
    <source>
        <dbReference type="EMBL" id="OBZ69419.1"/>
    </source>
</evidence>
<dbReference type="AlphaFoldDB" id="A0A1C7LZG6"/>
<evidence type="ECO:0000313" key="2">
    <source>
        <dbReference type="Proteomes" id="UP000092993"/>
    </source>
</evidence>
<reference evidence="1 2" key="1">
    <citation type="submission" date="2016-03" db="EMBL/GenBank/DDBJ databases">
        <title>Whole genome sequencing of Grifola frondosa 9006-11.</title>
        <authorList>
            <person name="Min B."/>
            <person name="Park H."/>
            <person name="Kim J.-G."/>
            <person name="Cho H."/>
            <person name="Oh Y.-L."/>
            <person name="Kong W.-S."/>
            <person name="Choi I.-G."/>
        </authorList>
    </citation>
    <scope>NUCLEOTIDE SEQUENCE [LARGE SCALE GENOMIC DNA]</scope>
    <source>
        <strain evidence="1 2">9006-11</strain>
    </source>
</reference>
<comment type="caution">
    <text evidence="1">The sequence shown here is derived from an EMBL/GenBank/DDBJ whole genome shotgun (WGS) entry which is preliminary data.</text>
</comment>
<keyword evidence="2" id="KW-1185">Reference proteome</keyword>
<organism evidence="1 2">
    <name type="scientific">Grifola frondosa</name>
    <name type="common">Maitake</name>
    <name type="synonym">Polyporus frondosus</name>
    <dbReference type="NCBI Taxonomy" id="5627"/>
    <lineage>
        <taxon>Eukaryota</taxon>
        <taxon>Fungi</taxon>
        <taxon>Dikarya</taxon>
        <taxon>Basidiomycota</taxon>
        <taxon>Agaricomycotina</taxon>
        <taxon>Agaricomycetes</taxon>
        <taxon>Polyporales</taxon>
        <taxon>Grifolaceae</taxon>
        <taxon>Grifola</taxon>
    </lineage>
</organism>
<gene>
    <name evidence="1" type="ORF">A0H81_10686</name>
</gene>
<dbReference type="EMBL" id="LUGG01000017">
    <property type="protein sequence ID" value="OBZ69419.1"/>
    <property type="molecule type" value="Genomic_DNA"/>
</dbReference>
<name>A0A1C7LZG6_GRIFR</name>